<proteinExistence type="predicted"/>
<protein>
    <submittedName>
        <fullName evidence="2">Uncharacterized protein</fullName>
    </submittedName>
</protein>
<keyword evidence="1" id="KW-0812">Transmembrane</keyword>
<dbReference type="EMBL" id="JAHRIM010092629">
    <property type="protein sequence ID" value="MEQ2277804.1"/>
    <property type="molecule type" value="Genomic_DNA"/>
</dbReference>
<organism evidence="2 3">
    <name type="scientific">Xenotaenia resolanae</name>
    <dbReference type="NCBI Taxonomy" id="208358"/>
    <lineage>
        <taxon>Eukaryota</taxon>
        <taxon>Metazoa</taxon>
        <taxon>Chordata</taxon>
        <taxon>Craniata</taxon>
        <taxon>Vertebrata</taxon>
        <taxon>Euteleostomi</taxon>
        <taxon>Actinopterygii</taxon>
        <taxon>Neopterygii</taxon>
        <taxon>Teleostei</taxon>
        <taxon>Neoteleostei</taxon>
        <taxon>Acanthomorphata</taxon>
        <taxon>Ovalentaria</taxon>
        <taxon>Atherinomorphae</taxon>
        <taxon>Cyprinodontiformes</taxon>
        <taxon>Goodeidae</taxon>
        <taxon>Xenotaenia</taxon>
    </lineage>
</organism>
<evidence type="ECO:0000313" key="3">
    <source>
        <dbReference type="Proteomes" id="UP001444071"/>
    </source>
</evidence>
<keyword evidence="3" id="KW-1185">Reference proteome</keyword>
<gene>
    <name evidence="2" type="ORF">XENORESO_007962</name>
</gene>
<name>A0ABV0X806_9TELE</name>
<comment type="caution">
    <text evidence="2">The sequence shown here is derived from an EMBL/GenBank/DDBJ whole genome shotgun (WGS) entry which is preliminary data.</text>
</comment>
<feature type="transmembrane region" description="Helical" evidence="1">
    <location>
        <begin position="97"/>
        <end position="115"/>
    </location>
</feature>
<sequence>MYQDYDLKQVTISELLKNKMEALEHPNQRILNSELKSAPKPSSAALSVRCSLDLFLVFLFSSSYVLFPLPATVSLQSASFGPPALCQSVSLRHLCHAPYLLLISVYSLLIYSVLLHSC</sequence>
<dbReference type="Proteomes" id="UP001444071">
    <property type="component" value="Unassembled WGS sequence"/>
</dbReference>
<evidence type="ECO:0000256" key="1">
    <source>
        <dbReference type="SAM" id="Phobius"/>
    </source>
</evidence>
<keyword evidence="1" id="KW-0472">Membrane</keyword>
<keyword evidence="1" id="KW-1133">Transmembrane helix</keyword>
<feature type="transmembrane region" description="Helical" evidence="1">
    <location>
        <begin position="46"/>
        <end position="67"/>
    </location>
</feature>
<evidence type="ECO:0000313" key="2">
    <source>
        <dbReference type="EMBL" id="MEQ2277804.1"/>
    </source>
</evidence>
<accession>A0ABV0X806</accession>
<reference evidence="2 3" key="1">
    <citation type="submission" date="2021-06" db="EMBL/GenBank/DDBJ databases">
        <authorList>
            <person name="Palmer J.M."/>
        </authorList>
    </citation>
    <scope>NUCLEOTIDE SEQUENCE [LARGE SCALE GENOMIC DNA]</scope>
    <source>
        <strain evidence="2 3">XR_2019</strain>
        <tissue evidence="2">Muscle</tissue>
    </source>
</reference>